<keyword evidence="3 9" id="KW-0548">Nucleotidyltransferase</keyword>
<keyword evidence="7 9" id="KW-0173">Coenzyme A biosynthesis</keyword>
<dbReference type="NCBIfam" id="TIGR00125">
    <property type="entry name" value="cyt_tran_rel"/>
    <property type="match status" value="1"/>
</dbReference>
<feature type="binding site" evidence="9">
    <location>
        <position position="41"/>
    </location>
    <ligand>
        <name>substrate</name>
    </ligand>
</feature>
<comment type="subcellular location">
    <subcellularLocation>
        <location evidence="9">Cytoplasm</location>
    </subcellularLocation>
</comment>
<feature type="domain" description="Cytidyltransferase-like" evidence="10">
    <location>
        <begin position="5"/>
        <end position="133"/>
    </location>
</feature>
<dbReference type="PRINTS" id="PR01020">
    <property type="entry name" value="LPSBIOSNTHSS"/>
</dbReference>
<feature type="binding site" evidence="9">
    <location>
        <position position="73"/>
    </location>
    <ligand>
        <name>substrate</name>
    </ligand>
</feature>
<keyword evidence="2 9" id="KW-0808">Transferase</keyword>
<protein>
    <recommendedName>
        <fullName evidence="9">Phosphopantetheine adenylyltransferase</fullName>
        <ecNumber evidence="9">2.7.7.3</ecNumber>
    </recommendedName>
    <alternativeName>
        <fullName evidence="9">Dephospho-CoA pyrophosphorylase</fullName>
    </alternativeName>
    <alternativeName>
        <fullName evidence="9">Pantetheine-phosphate adenylyltransferase</fullName>
        <shortName evidence="9">PPAT</shortName>
    </alternativeName>
</protein>
<evidence type="ECO:0000256" key="5">
    <source>
        <dbReference type="ARBA" id="ARBA00022840"/>
    </source>
</evidence>
<comment type="cofactor">
    <cofactor evidence="9">
        <name>Mg(2+)</name>
        <dbReference type="ChEBI" id="CHEBI:18420"/>
    </cofactor>
</comment>
<dbReference type="SUPFAM" id="SSF52374">
    <property type="entry name" value="Nucleotidylyl transferase"/>
    <property type="match status" value="1"/>
</dbReference>
<comment type="subunit">
    <text evidence="9">Homohexamer.</text>
</comment>
<evidence type="ECO:0000256" key="4">
    <source>
        <dbReference type="ARBA" id="ARBA00022741"/>
    </source>
</evidence>
<keyword evidence="4 9" id="KW-0547">Nucleotide-binding</keyword>
<comment type="function">
    <text evidence="9">Reversibly transfers an adenylyl group from ATP to 4'-phosphopantetheine, yielding dephospho-CoA (dPCoA) and pyrophosphate.</text>
</comment>
<dbReference type="HAMAP" id="MF_00151">
    <property type="entry name" value="PPAT_bact"/>
    <property type="match status" value="1"/>
</dbReference>
<evidence type="ECO:0000256" key="1">
    <source>
        <dbReference type="ARBA" id="ARBA00022490"/>
    </source>
</evidence>
<dbReference type="EMBL" id="JAJIAO010000003">
    <property type="protein sequence ID" value="MCK8624720.1"/>
    <property type="molecule type" value="Genomic_DNA"/>
</dbReference>
<proteinExistence type="inferred from homology"/>
<comment type="catalytic activity">
    <reaction evidence="8 9">
        <text>(R)-4'-phosphopantetheine + ATP + H(+) = 3'-dephospho-CoA + diphosphate</text>
        <dbReference type="Rhea" id="RHEA:19801"/>
        <dbReference type="ChEBI" id="CHEBI:15378"/>
        <dbReference type="ChEBI" id="CHEBI:30616"/>
        <dbReference type="ChEBI" id="CHEBI:33019"/>
        <dbReference type="ChEBI" id="CHEBI:57328"/>
        <dbReference type="ChEBI" id="CHEBI:61723"/>
        <dbReference type="EC" id="2.7.7.3"/>
    </reaction>
</comment>
<evidence type="ECO:0000256" key="8">
    <source>
        <dbReference type="ARBA" id="ARBA00029346"/>
    </source>
</evidence>
<feature type="binding site" evidence="9">
    <location>
        <begin position="88"/>
        <end position="90"/>
    </location>
    <ligand>
        <name>ATP</name>
        <dbReference type="ChEBI" id="CHEBI:30616"/>
    </ligand>
</feature>
<dbReference type="Proteomes" id="UP001522905">
    <property type="component" value="Unassembled WGS sequence"/>
</dbReference>
<evidence type="ECO:0000256" key="7">
    <source>
        <dbReference type="ARBA" id="ARBA00022993"/>
    </source>
</evidence>
<keyword evidence="6 9" id="KW-0460">Magnesium</keyword>
<feature type="binding site" evidence="9">
    <location>
        <position position="9"/>
    </location>
    <ligand>
        <name>substrate</name>
    </ligand>
</feature>
<gene>
    <name evidence="9 11" type="primary">coaD</name>
    <name evidence="11" type="ORF">LNP07_04245</name>
</gene>
<name>A0ABT0I1X5_9LACO</name>
<dbReference type="GO" id="GO:0004595">
    <property type="term" value="F:pantetheine-phosphate adenylyltransferase activity"/>
    <property type="evidence" value="ECO:0007669"/>
    <property type="project" value="UniProtKB-EC"/>
</dbReference>
<evidence type="ECO:0000256" key="6">
    <source>
        <dbReference type="ARBA" id="ARBA00022842"/>
    </source>
</evidence>
<keyword evidence="5 9" id="KW-0067">ATP-binding</keyword>
<evidence type="ECO:0000259" key="10">
    <source>
        <dbReference type="Pfam" id="PF01467"/>
    </source>
</evidence>
<dbReference type="EC" id="2.7.7.3" evidence="9"/>
<feature type="binding site" evidence="9">
    <location>
        <begin position="9"/>
        <end position="10"/>
    </location>
    <ligand>
        <name>ATP</name>
        <dbReference type="ChEBI" id="CHEBI:30616"/>
    </ligand>
</feature>
<comment type="similarity">
    <text evidence="9">Belongs to the bacterial CoaD family.</text>
</comment>
<sequence length="161" mass="17973">MTTAIFPGSFDPLTNGHLDIIKRASRVFDKLIVVIGINASKKSLFSISERMKLIKDCVKDIKNVEVDSTSDLLIKYASSINAKVIVRGIRDSKDLDYEKPMDSINHDLNSNIESIYLLSRSAKNYISSSMVKELCHFGGDISKYVPLNVEQSLKARFAGEL</sequence>
<keyword evidence="12" id="KW-1185">Reference proteome</keyword>
<evidence type="ECO:0000313" key="12">
    <source>
        <dbReference type="Proteomes" id="UP001522905"/>
    </source>
</evidence>
<dbReference type="Pfam" id="PF01467">
    <property type="entry name" value="CTP_transf_like"/>
    <property type="match status" value="1"/>
</dbReference>
<keyword evidence="1 9" id="KW-0963">Cytoplasm</keyword>
<dbReference type="RefSeq" id="WP_248601676.1">
    <property type="nucleotide sequence ID" value="NZ_JAJIAO010000003.1"/>
</dbReference>
<evidence type="ECO:0000256" key="3">
    <source>
        <dbReference type="ARBA" id="ARBA00022695"/>
    </source>
</evidence>
<feature type="binding site" evidence="9">
    <location>
        <position position="87"/>
    </location>
    <ligand>
        <name>substrate</name>
    </ligand>
</feature>
<feature type="binding site" evidence="9">
    <location>
        <position position="98"/>
    </location>
    <ligand>
        <name>ATP</name>
        <dbReference type="ChEBI" id="CHEBI:30616"/>
    </ligand>
</feature>
<accession>A0ABT0I1X5</accession>
<organism evidence="11 12">
    <name type="scientific">Apilactobacillus xinyiensis</name>
    <dbReference type="NCBI Taxonomy" id="2841032"/>
    <lineage>
        <taxon>Bacteria</taxon>
        <taxon>Bacillati</taxon>
        <taxon>Bacillota</taxon>
        <taxon>Bacilli</taxon>
        <taxon>Lactobacillales</taxon>
        <taxon>Lactobacillaceae</taxon>
        <taxon>Apilactobacillus</taxon>
    </lineage>
</organism>
<dbReference type="PANTHER" id="PTHR21342:SF1">
    <property type="entry name" value="PHOSPHOPANTETHEINE ADENYLYLTRANSFERASE"/>
    <property type="match status" value="1"/>
</dbReference>
<evidence type="ECO:0000256" key="9">
    <source>
        <dbReference type="HAMAP-Rule" id="MF_00151"/>
    </source>
</evidence>
<dbReference type="PANTHER" id="PTHR21342">
    <property type="entry name" value="PHOSPHOPANTETHEINE ADENYLYLTRANSFERASE"/>
    <property type="match status" value="1"/>
</dbReference>
<dbReference type="NCBIfam" id="TIGR01510">
    <property type="entry name" value="coaD_prev_kdtB"/>
    <property type="match status" value="1"/>
</dbReference>
<evidence type="ECO:0000256" key="2">
    <source>
        <dbReference type="ARBA" id="ARBA00022679"/>
    </source>
</evidence>
<dbReference type="Gene3D" id="3.40.50.620">
    <property type="entry name" value="HUPs"/>
    <property type="match status" value="1"/>
</dbReference>
<dbReference type="InterPro" id="IPR001980">
    <property type="entry name" value="PPAT"/>
</dbReference>
<comment type="pathway">
    <text evidence="9">Cofactor biosynthesis; coenzyme A biosynthesis; CoA from (R)-pantothenate: step 4/5.</text>
</comment>
<dbReference type="CDD" id="cd02163">
    <property type="entry name" value="PPAT"/>
    <property type="match status" value="1"/>
</dbReference>
<dbReference type="InterPro" id="IPR004821">
    <property type="entry name" value="Cyt_trans-like"/>
</dbReference>
<feature type="binding site" evidence="9">
    <location>
        <position position="17"/>
    </location>
    <ligand>
        <name>ATP</name>
        <dbReference type="ChEBI" id="CHEBI:30616"/>
    </ligand>
</feature>
<dbReference type="InterPro" id="IPR014729">
    <property type="entry name" value="Rossmann-like_a/b/a_fold"/>
</dbReference>
<feature type="binding site" evidence="9">
    <location>
        <begin position="123"/>
        <end position="129"/>
    </location>
    <ligand>
        <name>ATP</name>
        <dbReference type="ChEBI" id="CHEBI:30616"/>
    </ligand>
</feature>
<reference evidence="11 12" key="1">
    <citation type="submission" date="2021-11" db="EMBL/GenBank/DDBJ databases">
        <title>Comparative genomics of bee honey and flower isolates.</title>
        <authorList>
            <person name="Bechtner J.D."/>
            <person name="Gallus M.K."/>
            <person name="Ehrmann M."/>
        </authorList>
    </citation>
    <scope>NUCLEOTIDE SEQUENCE [LARGE SCALE GENOMIC DNA]</scope>
    <source>
        <strain evidence="11 12">M161</strain>
    </source>
</reference>
<comment type="caution">
    <text evidence="11">The sequence shown here is derived from an EMBL/GenBank/DDBJ whole genome shotgun (WGS) entry which is preliminary data.</text>
</comment>
<evidence type="ECO:0000313" key="11">
    <source>
        <dbReference type="EMBL" id="MCK8624720.1"/>
    </source>
</evidence>
<feature type="site" description="Transition state stabilizer" evidence="9">
    <location>
        <position position="17"/>
    </location>
</feature>